<geneLocation type="mitochondrion" evidence="1"/>
<keyword evidence="1" id="KW-0496">Mitochondrion</keyword>
<dbReference type="Proteomes" id="UP001054821">
    <property type="component" value="Mitochondrion MT"/>
</dbReference>
<comment type="caution">
    <text evidence="1">The sequence shown here is derived from an EMBL/GenBank/DDBJ whole genome shotgun (WGS) entry which is preliminary data.</text>
</comment>
<reference evidence="1 2" key="1">
    <citation type="journal article" date="2022" name="G3 (Bethesda)">
        <title>Whole-genome sequence and methylome profiling of the almond [Prunus dulcis (Mill.) D.A. Webb] cultivar 'Nonpareil'.</title>
        <authorList>
            <person name="D'Amico-Willman K.M."/>
            <person name="Ouma W.Z."/>
            <person name="Meulia T."/>
            <person name="Sideli G.M."/>
            <person name="Gradziel T.M."/>
            <person name="Fresnedo-Ramirez J."/>
        </authorList>
    </citation>
    <scope>NUCLEOTIDE SEQUENCE [LARGE SCALE GENOMIC DNA]</scope>
    <source>
        <strain evidence="1">Clone GOH B32 T37-40</strain>
    </source>
</reference>
<sequence length="116" mass="12932">MSFWACTISCPKRQSSTGRANGYVPPVTFEITDVEFKRSSLRTSEPRCSGFISDSRTLCSAASRLASLPGGSHSVGGRTYFERPRTRRILRPLESHQYKKADVDGCVRQMAIPYLP</sequence>
<evidence type="ECO:0000313" key="1">
    <source>
        <dbReference type="EMBL" id="KAI5311462.1"/>
    </source>
</evidence>
<dbReference type="AlphaFoldDB" id="A0AAD4UTD2"/>
<proteinExistence type="predicted"/>
<dbReference type="EMBL" id="JAJFAZ020000010">
    <property type="protein sequence ID" value="KAI5311462.1"/>
    <property type="molecule type" value="Genomic_DNA"/>
</dbReference>
<protein>
    <submittedName>
        <fullName evidence="1">Uncharacterized protein</fullName>
    </submittedName>
</protein>
<keyword evidence="2" id="KW-1185">Reference proteome</keyword>
<organism evidence="1 2">
    <name type="scientific">Prunus dulcis</name>
    <name type="common">Almond</name>
    <name type="synonym">Amygdalus dulcis</name>
    <dbReference type="NCBI Taxonomy" id="3755"/>
    <lineage>
        <taxon>Eukaryota</taxon>
        <taxon>Viridiplantae</taxon>
        <taxon>Streptophyta</taxon>
        <taxon>Embryophyta</taxon>
        <taxon>Tracheophyta</taxon>
        <taxon>Spermatophyta</taxon>
        <taxon>Magnoliopsida</taxon>
        <taxon>eudicotyledons</taxon>
        <taxon>Gunneridae</taxon>
        <taxon>Pentapetalae</taxon>
        <taxon>rosids</taxon>
        <taxon>fabids</taxon>
        <taxon>Rosales</taxon>
        <taxon>Rosaceae</taxon>
        <taxon>Amygdaloideae</taxon>
        <taxon>Amygdaleae</taxon>
        <taxon>Prunus</taxon>
    </lineage>
</organism>
<name>A0AAD4UTD2_PRUDU</name>
<gene>
    <name evidence="1" type="ORF">L3X38_000188</name>
</gene>
<accession>A0AAD4UTD2</accession>
<evidence type="ECO:0000313" key="2">
    <source>
        <dbReference type="Proteomes" id="UP001054821"/>
    </source>
</evidence>